<accession>A0ACC1HG06</accession>
<sequence>SPDGQYLITNSNDNAIRLFALPAADMHHNLEPFLTIPSGETVLDLAWYPFMSSSDPQTCCFLASTRDHPIHLRDVFTGKSRAAYRAFNDKEELISATSVAFNPRNTQFCAGYWERVMIFDTNRPGEPLDTVLTSPKRKSRDGQKGIISCIAFASTAYHCSDGGSFGAQGWLPSGVYATGSFGGTVALWSDTEQQGGPVVVTRIPSAAGGHAGVTKVKFSPDGRYLFVASRRSRNIACYDPRDMAQPVALYSRPSNTQQRLGFDIDPSQQWLIAGEQNGDVSFYTLTEWPDPKDPKPQFRIPMHRDVVSDVAVHPTMPVLATVSGQRKFHIHGIDDGLGTAGSDGPDTESMDNSLRLWYDAHTPQ</sequence>
<keyword evidence="2" id="KW-1185">Reference proteome</keyword>
<dbReference type="Proteomes" id="UP001145114">
    <property type="component" value="Unassembled WGS sequence"/>
</dbReference>
<evidence type="ECO:0000313" key="2">
    <source>
        <dbReference type="Proteomes" id="UP001145114"/>
    </source>
</evidence>
<proteinExistence type="predicted"/>
<feature type="non-terminal residue" evidence="1">
    <location>
        <position position="1"/>
    </location>
</feature>
<protein>
    <submittedName>
        <fullName evidence="1">Uncharacterized protein</fullName>
    </submittedName>
</protein>
<comment type="caution">
    <text evidence="1">The sequence shown here is derived from an EMBL/GenBank/DDBJ whole genome shotgun (WGS) entry which is preliminary data.</text>
</comment>
<evidence type="ECO:0000313" key="1">
    <source>
        <dbReference type="EMBL" id="KAJ1675397.1"/>
    </source>
</evidence>
<reference evidence="1" key="1">
    <citation type="submission" date="2022-06" db="EMBL/GenBank/DDBJ databases">
        <title>Phylogenomic reconstructions and comparative analyses of Kickxellomycotina fungi.</title>
        <authorList>
            <person name="Reynolds N.K."/>
            <person name="Stajich J.E."/>
            <person name="Barry K."/>
            <person name="Grigoriev I.V."/>
            <person name="Crous P."/>
            <person name="Smith M.E."/>
        </authorList>
    </citation>
    <scope>NUCLEOTIDE SEQUENCE</scope>
    <source>
        <strain evidence="1">RSA 2271</strain>
    </source>
</reference>
<name>A0ACC1HG06_9FUNG</name>
<dbReference type="EMBL" id="JAMZIH010005326">
    <property type="protein sequence ID" value="KAJ1675397.1"/>
    <property type="molecule type" value="Genomic_DNA"/>
</dbReference>
<gene>
    <name evidence="1" type="ORF">EV182_001352</name>
</gene>
<organism evidence="1 2">
    <name type="scientific">Spiromyces aspiralis</name>
    <dbReference type="NCBI Taxonomy" id="68401"/>
    <lineage>
        <taxon>Eukaryota</taxon>
        <taxon>Fungi</taxon>
        <taxon>Fungi incertae sedis</taxon>
        <taxon>Zoopagomycota</taxon>
        <taxon>Kickxellomycotina</taxon>
        <taxon>Kickxellomycetes</taxon>
        <taxon>Kickxellales</taxon>
        <taxon>Kickxellaceae</taxon>
        <taxon>Spiromyces</taxon>
    </lineage>
</organism>